<feature type="region of interest" description="Disordered" evidence="1">
    <location>
        <begin position="1"/>
        <end position="196"/>
    </location>
</feature>
<gene>
    <name evidence="3" type="primary">LOC113927037</name>
</gene>
<protein>
    <submittedName>
        <fullName evidence="3">Basic salivary proline-rich protein 3-like</fullName>
    </submittedName>
</protein>
<feature type="region of interest" description="Disordered" evidence="1">
    <location>
        <begin position="220"/>
        <end position="290"/>
    </location>
</feature>
<reference evidence="3" key="1">
    <citation type="submission" date="2025-08" db="UniProtKB">
        <authorList>
            <consortium name="RefSeq"/>
        </authorList>
    </citation>
    <scope>IDENTIFICATION</scope>
    <source>
        <tissue evidence="3">Blood</tissue>
    </source>
</reference>
<proteinExistence type="predicted"/>
<dbReference type="GeneID" id="113927037"/>
<dbReference type="Proteomes" id="UP000515165">
    <property type="component" value="Chromosome 4"/>
</dbReference>
<dbReference type="RefSeq" id="XP_027458388.2">
    <property type="nucleotide sequence ID" value="XM_027602587.2"/>
</dbReference>
<accession>A0A6J2DWG3</accession>
<name>A0A6J2DWG3_ZALCA</name>
<evidence type="ECO:0000313" key="2">
    <source>
        <dbReference type="Proteomes" id="UP000515165"/>
    </source>
</evidence>
<keyword evidence="2" id="KW-1185">Reference proteome</keyword>
<evidence type="ECO:0000313" key="3">
    <source>
        <dbReference type="RefSeq" id="XP_027458388.2"/>
    </source>
</evidence>
<evidence type="ECO:0000256" key="1">
    <source>
        <dbReference type="SAM" id="MobiDB-lite"/>
    </source>
</evidence>
<feature type="compositionally biased region" description="Low complexity" evidence="1">
    <location>
        <begin position="256"/>
        <end position="269"/>
    </location>
</feature>
<feature type="compositionally biased region" description="Low complexity" evidence="1">
    <location>
        <begin position="155"/>
        <end position="166"/>
    </location>
</feature>
<dbReference type="AlphaFoldDB" id="A0A6J2DWG3"/>
<organism evidence="2 3">
    <name type="scientific">Zalophus californianus</name>
    <name type="common">California sealion</name>
    <dbReference type="NCBI Taxonomy" id="9704"/>
    <lineage>
        <taxon>Eukaryota</taxon>
        <taxon>Metazoa</taxon>
        <taxon>Chordata</taxon>
        <taxon>Craniata</taxon>
        <taxon>Vertebrata</taxon>
        <taxon>Euteleostomi</taxon>
        <taxon>Mammalia</taxon>
        <taxon>Eutheria</taxon>
        <taxon>Laurasiatheria</taxon>
        <taxon>Carnivora</taxon>
        <taxon>Caniformia</taxon>
        <taxon>Pinnipedia</taxon>
        <taxon>Otariidae</taxon>
        <taxon>Zalophus</taxon>
    </lineage>
</organism>
<sequence length="317" mass="32730">MTLSQAPPSRGGQSREKEGPAKGPGRCSPSRPGLSAVGAGENKEPEGAGARPRAPQEWDCPEGEGPTALPPPGCRDPEKGAGSGGDSDSQGRDAGVPRSQAAPSLSVPGVPAGARMQAGPHEGGGLGAVGSADAPEPPEKLRQRQGRTPGSPGSQRRAPLRQARAPGPKRSRGDRQRAYGPPAVSDPVRRPAPPRLGRYLSVSRAARLARHCAARRFLSRLLNGAGQRRSGPSRPDQSSGRRGGAWPAERRVIEEAPPAAGGRPLAPYRAGRRLSPSGGQGHINPCGFDSVGTQDSSSIWLTHSGFPAQWPQGSAKT</sequence>
<dbReference type="KEGG" id="zca:113927037"/>